<organism evidence="19 20">
    <name type="scientific">Liparis tanakae</name>
    <name type="common">Tanaka's snailfish</name>
    <dbReference type="NCBI Taxonomy" id="230148"/>
    <lineage>
        <taxon>Eukaryota</taxon>
        <taxon>Metazoa</taxon>
        <taxon>Chordata</taxon>
        <taxon>Craniata</taxon>
        <taxon>Vertebrata</taxon>
        <taxon>Euteleostomi</taxon>
        <taxon>Actinopterygii</taxon>
        <taxon>Neopterygii</taxon>
        <taxon>Teleostei</taxon>
        <taxon>Neoteleostei</taxon>
        <taxon>Acanthomorphata</taxon>
        <taxon>Eupercaria</taxon>
        <taxon>Perciformes</taxon>
        <taxon>Cottioidei</taxon>
        <taxon>Cottales</taxon>
        <taxon>Liparidae</taxon>
        <taxon>Liparis</taxon>
    </lineage>
</organism>
<evidence type="ECO:0000256" key="1">
    <source>
        <dbReference type="ARBA" id="ARBA00004141"/>
    </source>
</evidence>
<evidence type="ECO:0000256" key="14">
    <source>
        <dbReference type="RuleBase" id="RU003822"/>
    </source>
</evidence>
<keyword evidence="12 14" id="KW-0407">Ion channel</keyword>
<dbReference type="SUPFAM" id="SSF81324">
    <property type="entry name" value="Voltage-gated potassium channels"/>
    <property type="match status" value="1"/>
</dbReference>
<dbReference type="SUPFAM" id="SSF81296">
    <property type="entry name" value="E set domains"/>
    <property type="match status" value="1"/>
</dbReference>
<dbReference type="InterPro" id="IPR013518">
    <property type="entry name" value="K_chnl_inward-rec_Kir_cyto"/>
</dbReference>
<dbReference type="OrthoDB" id="273257at2759"/>
<feature type="transmembrane region" description="Helical" evidence="16">
    <location>
        <begin position="672"/>
        <end position="692"/>
    </location>
</feature>
<comment type="subcellular location">
    <subcellularLocation>
        <location evidence="2">Cell membrane</location>
    </subcellularLocation>
    <subcellularLocation>
        <location evidence="1 14">Membrane</location>
        <topology evidence="1 14">Multi-pass membrane protein</topology>
    </subcellularLocation>
</comment>
<keyword evidence="20" id="KW-1185">Reference proteome</keyword>
<feature type="transmembrane region" description="Helical" evidence="16">
    <location>
        <begin position="58"/>
        <end position="81"/>
    </location>
</feature>
<feature type="transmembrane region" description="Helical" evidence="16">
    <location>
        <begin position="136"/>
        <end position="159"/>
    </location>
</feature>
<evidence type="ECO:0000256" key="7">
    <source>
        <dbReference type="ARBA" id="ARBA00022882"/>
    </source>
</evidence>
<dbReference type="GO" id="GO:0015272">
    <property type="term" value="F:ATP-activated inward rectifier potassium channel activity"/>
    <property type="evidence" value="ECO:0007669"/>
    <property type="project" value="TreeGrafter"/>
</dbReference>
<keyword evidence="4" id="KW-1003">Cell membrane</keyword>
<reference evidence="19 20" key="1">
    <citation type="submission" date="2019-03" db="EMBL/GenBank/DDBJ databases">
        <title>First draft genome of Liparis tanakae, snailfish: a comprehensive survey of snailfish specific genes.</title>
        <authorList>
            <person name="Kim W."/>
            <person name="Song I."/>
            <person name="Jeong J.-H."/>
            <person name="Kim D."/>
            <person name="Kim S."/>
            <person name="Ryu S."/>
            <person name="Song J.Y."/>
            <person name="Lee S.K."/>
        </authorList>
    </citation>
    <scope>NUCLEOTIDE SEQUENCE [LARGE SCALE GENOMIC DNA]</scope>
    <source>
        <tissue evidence="19">Muscle</tissue>
    </source>
</reference>
<evidence type="ECO:0000256" key="4">
    <source>
        <dbReference type="ARBA" id="ARBA00022475"/>
    </source>
</evidence>
<dbReference type="Proteomes" id="UP000314294">
    <property type="component" value="Unassembled WGS sequence"/>
</dbReference>
<dbReference type="GO" id="GO:0007399">
    <property type="term" value="P:nervous system development"/>
    <property type="evidence" value="ECO:0007669"/>
    <property type="project" value="UniProtKB-ARBA"/>
</dbReference>
<keyword evidence="9 16" id="KW-1133">Transmembrane helix</keyword>
<dbReference type="EMBL" id="SRLO01000937">
    <property type="protein sequence ID" value="TNN43920.1"/>
    <property type="molecule type" value="Genomic_DNA"/>
</dbReference>
<dbReference type="PRINTS" id="PR01321">
    <property type="entry name" value="KIR11CHANNEL"/>
</dbReference>
<dbReference type="PANTHER" id="PTHR11767">
    <property type="entry name" value="INWARD RECTIFIER POTASSIUM CHANNEL"/>
    <property type="match status" value="1"/>
</dbReference>
<dbReference type="GO" id="GO:0034765">
    <property type="term" value="P:regulation of monoatomic ion transmembrane transport"/>
    <property type="evidence" value="ECO:0007669"/>
    <property type="project" value="InterPro"/>
</dbReference>
<evidence type="ECO:0000256" key="8">
    <source>
        <dbReference type="ARBA" id="ARBA00022958"/>
    </source>
</evidence>
<keyword evidence="3 14" id="KW-0813">Transport</keyword>
<feature type="region of interest" description="Disordered" evidence="15">
    <location>
        <begin position="877"/>
        <end position="905"/>
    </location>
</feature>
<sequence length="1067" mass="118313">MFQVLQGHIQPAGHRSRKTRLVSKDGRCNIEFGNIEYSNHVAYLVDFWTTFVEIRWRFVLLLFVASFTGSWFLFSLLWYWIAKSNGDLTGQDRTAGHVRCVDNVDGLTTAFLYSLETQTTIGYGGRALTGHCAGTVALIVVQSLIGVFINCFMCGVILAKISLPKNRAKTVTFSDTAVICLKKGRLCLLIRVANLRKTLLIGSQIYGKLLRTTTTPDGDTVILDQVDIDFMVDAGKDNLFFVCPMTLYHVIDRSSPFYELSADSLPHQDFELVVFLDGTAESTSSCCQVRTSYVPQEIQWGFSFLPIISRTKTGKYRVDFSNFSRSVRVTAPHCARCFETDADQRNHNGLDAEDHDQQQKSGIDNFGFQVIDIHDSMDITKVSKQVHIFYTVDGLGSETMKDYEDAVAFLGQWGRFQQVVFFLLCSSILPNGFTTFSIVFLTDAPRHHCLVPEVNLTQDWQNASIPIEGRVEEAENIVRKAAKWNKVDAPLVIFEDYGVHVDETKRHPKEQHNVFNLVKTKNIRNTTLILCLLWFTLSMGYYGLSLNTSQLHANPYISCFLSAVVEVPAYTSSWLALRYFPRRLSVVSTLLVGGLSLYFIQLVPKSLSELAVALEMLGKFAITAGTALMFAYTAELYPTVLRTTATGTCSGFSRVGSAIAPFLSQLSVYFEYLPYIVMGTLAFVSAFAALFLPETLGRPLPQTIQQMHKRESGSISMAWLSISEVSVSTTRGHRQQRDALLPDRLWRTLLQSAKLKFAVKLDSVVAGGPTGVWTDELLVEDIVLFLRATDNNPDLRDDGGLVDVSAVAPAVHTALLLQVRQVDVPARNQSLSGEVSDHVQPEPAAPAQLLVPIHHLTGTTAQTFLGQVDFRNQAVVTRSVSQEDNRESSESIGKNAGTEQEEDDLLETSPLAQKSDGVFVILHGLRAQTVHRVDDEDALCNHIVLNQSQTLNKKRLPNKFEKLGLNRTFLNDGGNGAPVDQTLESRDLEPEAAGYGELESAGASTRLVSWELEPATGLGRWSRRRDSGAGAGDGTREMEPVTSATGYWKQGSVGSKLRHGENSQESR</sequence>
<evidence type="ECO:0000256" key="12">
    <source>
        <dbReference type="ARBA" id="ARBA00023303"/>
    </source>
</evidence>
<evidence type="ECO:0000256" key="11">
    <source>
        <dbReference type="ARBA" id="ARBA00023136"/>
    </source>
</evidence>
<keyword evidence="6 14" id="KW-0812">Transmembrane</keyword>
<keyword evidence="10 14" id="KW-0406">Ion transport</keyword>
<protein>
    <submittedName>
        <fullName evidence="19">ATP-sensitive inward rectifier potassium channel 1</fullName>
    </submittedName>
</protein>
<evidence type="ECO:0000313" key="19">
    <source>
        <dbReference type="EMBL" id="TNN43920.1"/>
    </source>
</evidence>
<evidence type="ECO:0000259" key="17">
    <source>
        <dbReference type="Pfam" id="PF01007"/>
    </source>
</evidence>
<feature type="transmembrane region" description="Helical" evidence="16">
    <location>
        <begin position="612"/>
        <end position="632"/>
    </location>
</feature>
<dbReference type="GO" id="GO:0034702">
    <property type="term" value="C:monoatomic ion channel complex"/>
    <property type="evidence" value="ECO:0007669"/>
    <property type="project" value="UniProtKB-KW"/>
</dbReference>
<evidence type="ECO:0000256" key="5">
    <source>
        <dbReference type="ARBA" id="ARBA00022538"/>
    </source>
</evidence>
<evidence type="ECO:0000256" key="10">
    <source>
        <dbReference type="ARBA" id="ARBA00023065"/>
    </source>
</evidence>
<evidence type="ECO:0000256" key="13">
    <source>
        <dbReference type="ARBA" id="ARBA00034430"/>
    </source>
</evidence>
<feature type="transmembrane region" description="Helical" evidence="16">
    <location>
        <begin position="583"/>
        <end position="600"/>
    </location>
</feature>
<dbReference type="InterPro" id="IPR003268">
    <property type="entry name" value="K_chnl_inward-rec_Kir1.1"/>
</dbReference>
<keyword evidence="11 16" id="KW-0472">Membrane</keyword>
<feature type="domain" description="Inward rectifier potassium channel C-terminal" evidence="18">
    <location>
        <begin position="171"/>
        <end position="339"/>
    </location>
</feature>
<dbReference type="PANTHER" id="PTHR11767:SF6">
    <property type="entry name" value="ATP-SENSITIVE INWARD RECTIFIER POTASSIUM CHANNEL 1"/>
    <property type="match status" value="1"/>
</dbReference>
<evidence type="ECO:0000259" key="18">
    <source>
        <dbReference type="Pfam" id="PF17655"/>
    </source>
</evidence>
<feature type="transmembrane region" description="Helical" evidence="16">
    <location>
        <begin position="526"/>
        <end position="544"/>
    </location>
</feature>
<evidence type="ECO:0000256" key="16">
    <source>
        <dbReference type="SAM" id="Phobius"/>
    </source>
</evidence>
<feature type="domain" description="Potassium channel inwardly rectifying transmembrane" evidence="17">
    <location>
        <begin position="22"/>
        <end position="164"/>
    </location>
</feature>
<evidence type="ECO:0000256" key="3">
    <source>
        <dbReference type="ARBA" id="ARBA00022448"/>
    </source>
</evidence>
<dbReference type="SUPFAM" id="SSF103473">
    <property type="entry name" value="MFS general substrate transporter"/>
    <property type="match status" value="1"/>
</dbReference>
<dbReference type="InterPro" id="IPR016449">
    <property type="entry name" value="K_chnl_inward-rec_Kir"/>
</dbReference>
<dbReference type="InterPro" id="IPR040445">
    <property type="entry name" value="Kir_TM"/>
</dbReference>
<dbReference type="GO" id="GO:0005886">
    <property type="term" value="C:plasma membrane"/>
    <property type="evidence" value="ECO:0007669"/>
    <property type="project" value="UniProtKB-SubCell"/>
</dbReference>
<dbReference type="FunFam" id="2.60.40.1400:FF:000002">
    <property type="entry name" value="ATP-sensitive inward rectifier potassium channel 1"/>
    <property type="match status" value="1"/>
</dbReference>
<gene>
    <name evidence="19" type="primary">KCNJ1</name>
    <name evidence="19" type="ORF">EYF80_045882</name>
</gene>
<keyword evidence="7 14" id="KW-0851">Voltage-gated channel</keyword>
<dbReference type="InterPro" id="IPR041647">
    <property type="entry name" value="IRK_C"/>
</dbReference>
<dbReference type="AlphaFoldDB" id="A0A4Z2FSR5"/>
<comment type="catalytic activity">
    <reaction evidence="13">
        <text>K(+)(in) = K(+)(out)</text>
        <dbReference type="Rhea" id="RHEA:29463"/>
        <dbReference type="ChEBI" id="CHEBI:29103"/>
    </reaction>
</comment>
<proteinExistence type="inferred from homology"/>
<dbReference type="GO" id="GO:1990573">
    <property type="term" value="P:potassium ion import across plasma membrane"/>
    <property type="evidence" value="ECO:0007669"/>
    <property type="project" value="InterPro"/>
</dbReference>
<dbReference type="Pfam" id="PF01007">
    <property type="entry name" value="IRK"/>
    <property type="match status" value="1"/>
</dbReference>
<feature type="transmembrane region" description="Helical" evidence="16">
    <location>
        <begin position="556"/>
        <end position="577"/>
    </location>
</feature>
<dbReference type="Gene3D" id="1.10.287.70">
    <property type="match status" value="1"/>
</dbReference>
<dbReference type="Gene3D" id="2.60.40.1400">
    <property type="entry name" value="G protein-activated inward rectifier potassium channel 1"/>
    <property type="match status" value="1"/>
</dbReference>
<dbReference type="InterPro" id="IPR036259">
    <property type="entry name" value="MFS_trans_sf"/>
</dbReference>
<evidence type="ECO:0000256" key="2">
    <source>
        <dbReference type="ARBA" id="ARBA00004236"/>
    </source>
</evidence>
<comment type="caution">
    <text evidence="19">The sequence shown here is derived from an EMBL/GenBank/DDBJ whole genome shotgun (WGS) entry which is preliminary data.</text>
</comment>
<comment type="similarity">
    <text evidence="14">Belongs to the inward rectifier-type potassium channel (TC 1.A.2.1) family.</text>
</comment>
<dbReference type="Pfam" id="PF17655">
    <property type="entry name" value="IRK_C"/>
    <property type="match status" value="1"/>
</dbReference>
<name>A0A4Z2FSR5_9TELE</name>
<evidence type="ECO:0000256" key="15">
    <source>
        <dbReference type="SAM" id="MobiDB-lite"/>
    </source>
</evidence>
<feature type="region of interest" description="Disordered" evidence="15">
    <location>
        <begin position="1019"/>
        <end position="1067"/>
    </location>
</feature>
<dbReference type="FunFam" id="1.10.287.70:FF:000036">
    <property type="entry name" value="ATP-sensitive inward rectifier potassium channel 1"/>
    <property type="match status" value="1"/>
</dbReference>
<evidence type="ECO:0000256" key="6">
    <source>
        <dbReference type="ARBA" id="ARBA00022692"/>
    </source>
</evidence>
<dbReference type="InterPro" id="IPR014756">
    <property type="entry name" value="Ig_E-set"/>
</dbReference>
<keyword evidence="8 14" id="KW-0630">Potassium</keyword>
<dbReference type="Gene3D" id="1.20.1250.20">
    <property type="entry name" value="MFS general substrate transporter like domains"/>
    <property type="match status" value="1"/>
</dbReference>
<keyword evidence="5 14" id="KW-0633">Potassium transport</keyword>
<dbReference type="PRINTS" id="PR01320">
    <property type="entry name" value="KIRCHANNEL"/>
</dbReference>
<feature type="compositionally biased region" description="Basic and acidic residues" evidence="15">
    <location>
        <begin position="1058"/>
        <end position="1067"/>
    </location>
</feature>
<accession>A0A4Z2FSR5</accession>
<evidence type="ECO:0000313" key="20">
    <source>
        <dbReference type="Proteomes" id="UP000314294"/>
    </source>
</evidence>
<evidence type="ECO:0000256" key="9">
    <source>
        <dbReference type="ARBA" id="ARBA00022989"/>
    </source>
</evidence>